<dbReference type="EMBL" id="ARXR01000008">
    <property type="protein sequence ID" value="MBF5052784.1"/>
    <property type="molecule type" value="Genomic_DNA"/>
</dbReference>
<protein>
    <submittedName>
        <fullName evidence="1">Uncharacterized protein</fullName>
    </submittedName>
</protein>
<evidence type="ECO:0000313" key="2">
    <source>
        <dbReference type="Proteomes" id="UP000644441"/>
    </source>
</evidence>
<reference evidence="1 2" key="1">
    <citation type="submission" date="2012-09" db="EMBL/GenBank/DDBJ databases">
        <title>Genome Sequence of alkane-degrading Bacterium Alcanivorax venustensis ISO4.</title>
        <authorList>
            <person name="Lai Q."/>
            <person name="Shao Z."/>
        </authorList>
    </citation>
    <scope>NUCLEOTIDE SEQUENCE [LARGE SCALE GENOMIC DNA]</scope>
    <source>
        <strain evidence="1 2">ISO4</strain>
    </source>
</reference>
<gene>
    <name evidence="1" type="ORF">ISO4_01386</name>
</gene>
<accession>A0ABS0AF75</accession>
<keyword evidence="2" id="KW-1185">Reference proteome</keyword>
<proteinExistence type="predicted"/>
<organism evidence="1 2">
    <name type="scientific">Alloalcanivorax venustensis ISO4</name>
    <dbReference type="NCBI Taxonomy" id="1177184"/>
    <lineage>
        <taxon>Bacteria</taxon>
        <taxon>Pseudomonadati</taxon>
        <taxon>Pseudomonadota</taxon>
        <taxon>Gammaproteobacteria</taxon>
        <taxon>Oceanospirillales</taxon>
        <taxon>Alcanivoracaceae</taxon>
        <taxon>Alloalcanivorax</taxon>
    </lineage>
</organism>
<dbReference type="RefSeq" id="WP_194855675.1">
    <property type="nucleotide sequence ID" value="NZ_ARXR01000008.1"/>
</dbReference>
<name>A0ABS0AF75_9GAMM</name>
<sequence length="165" mass="17820">MTSLKIWSETTPRRYISGIVALNLPTSPDSGDWHTVEMLSALNRGAPIPLRLAGENTEFDGFGYFGSEGVIEASEVIKHLGETVQGPVHVATHPRAIADMLMFRLPGGASALAHLDLDAWLPEGGKASVARLLWKARRGLSNEQVILLERLLGRRLSKGGVDEAA</sequence>
<evidence type="ECO:0000313" key="1">
    <source>
        <dbReference type="EMBL" id="MBF5052784.1"/>
    </source>
</evidence>
<dbReference type="Proteomes" id="UP000644441">
    <property type="component" value="Unassembled WGS sequence"/>
</dbReference>
<comment type="caution">
    <text evidence="1">The sequence shown here is derived from an EMBL/GenBank/DDBJ whole genome shotgun (WGS) entry which is preliminary data.</text>
</comment>